<reference evidence="2 3" key="1">
    <citation type="submission" date="2023-12" db="EMBL/GenBank/DDBJ databases">
        <title>Novel species of the genus Arcicella isolated from rivers.</title>
        <authorList>
            <person name="Lu H."/>
        </authorList>
    </citation>
    <scope>NUCLEOTIDE SEQUENCE [LARGE SCALE GENOMIC DNA]</scope>
    <source>
        <strain evidence="2 3">LMG 21963</strain>
    </source>
</reference>
<dbReference type="Proteomes" id="UP001304671">
    <property type="component" value="Unassembled WGS sequence"/>
</dbReference>
<evidence type="ECO:0000313" key="3">
    <source>
        <dbReference type="Proteomes" id="UP001304671"/>
    </source>
</evidence>
<dbReference type="NCBIfam" id="TIGR03071">
    <property type="entry name" value="couple_hipA"/>
    <property type="match status" value="1"/>
</dbReference>
<protein>
    <submittedName>
        <fullName evidence="2">HipA N-terminal domain-containing protein</fullName>
    </submittedName>
</protein>
<dbReference type="EMBL" id="JAYFUL010000061">
    <property type="protein sequence ID" value="MEA5260618.1"/>
    <property type="molecule type" value="Genomic_DNA"/>
</dbReference>
<accession>A0ABU5QU33</accession>
<organism evidence="2 3">
    <name type="scientific">Arcicella aquatica</name>
    <dbReference type="NCBI Taxonomy" id="217141"/>
    <lineage>
        <taxon>Bacteria</taxon>
        <taxon>Pseudomonadati</taxon>
        <taxon>Bacteroidota</taxon>
        <taxon>Cytophagia</taxon>
        <taxon>Cytophagales</taxon>
        <taxon>Flectobacillaceae</taxon>
        <taxon>Arcicella</taxon>
    </lineage>
</organism>
<keyword evidence="3" id="KW-1185">Reference proteome</keyword>
<evidence type="ECO:0000259" key="1">
    <source>
        <dbReference type="Pfam" id="PF13657"/>
    </source>
</evidence>
<comment type="caution">
    <text evidence="2">The sequence shown here is derived from an EMBL/GenBank/DDBJ whole genome shotgun (WGS) entry which is preliminary data.</text>
</comment>
<dbReference type="RefSeq" id="WP_323253299.1">
    <property type="nucleotide sequence ID" value="NZ_JAYFUL010000061.1"/>
</dbReference>
<proteinExistence type="predicted"/>
<dbReference type="InterPro" id="IPR017508">
    <property type="entry name" value="HipA_N1"/>
</dbReference>
<feature type="domain" description="HipA N-terminal subdomain 1" evidence="1">
    <location>
        <begin position="6"/>
        <end position="102"/>
    </location>
</feature>
<evidence type="ECO:0000313" key="2">
    <source>
        <dbReference type="EMBL" id="MEA5260618.1"/>
    </source>
</evidence>
<gene>
    <name evidence="2" type="ORF">VB264_22665</name>
</gene>
<name>A0ABU5QU33_9BACT</name>
<sequence length="111" mass="12797">MNRKGKVFYQDQLAGIITENEEGYYFQYDETYLNSNDCHAISLTLPLTEHIYFSKILFPFFDGLIPEGWLLNIAIENWKVSRRDRMGLLLTVCGDCIGAVSIKALNDDDHE</sequence>
<dbReference type="Pfam" id="PF13657">
    <property type="entry name" value="Couple_hipA"/>
    <property type="match status" value="1"/>
</dbReference>